<keyword evidence="1" id="KW-0472">Membrane</keyword>
<dbReference type="OrthoDB" id="660475at2"/>
<feature type="transmembrane region" description="Helical" evidence="1">
    <location>
        <begin position="21"/>
        <end position="40"/>
    </location>
</feature>
<feature type="transmembrane region" description="Helical" evidence="1">
    <location>
        <begin position="46"/>
        <end position="64"/>
    </location>
</feature>
<dbReference type="Proteomes" id="UP000190888">
    <property type="component" value="Unassembled WGS sequence"/>
</dbReference>
<name>A0A1T4P420_9BACT</name>
<sequence length="185" mass="21400">MKTYDYIITLKQRSTKLADRISLFMLLLAVSIFLFTLQEPAQQKNYYLLTIIALIAGWCVYCYIQRKKGQYPYYRLALIFASAGWFNLPDGTIPGIVYLVAALVEKQVKFPQEIGFDNEEIIFNSLPKRRVSWSELNNVVLKDGLLTIDFTNNKLFQKETSTTVNARTEQEFNDFCKAQLIAARQ</sequence>
<evidence type="ECO:0000313" key="3">
    <source>
        <dbReference type="Proteomes" id="UP000190888"/>
    </source>
</evidence>
<dbReference type="AlphaFoldDB" id="A0A1T4P420"/>
<dbReference type="STRING" id="413434.SAMN04488132_105136"/>
<proteinExistence type="predicted"/>
<dbReference type="RefSeq" id="WP_078831464.1">
    <property type="nucleotide sequence ID" value="NZ_FUWH01000005.1"/>
</dbReference>
<evidence type="ECO:0000313" key="2">
    <source>
        <dbReference type="EMBL" id="SJZ86199.1"/>
    </source>
</evidence>
<accession>A0A1T4P420</accession>
<keyword evidence="1" id="KW-0812">Transmembrane</keyword>
<protein>
    <recommendedName>
        <fullName evidence="4">YcxB-like protein</fullName>
    </recommendedName>
</protein>
<reference evidence="2 3" key="1">
    <citation type="submission" date="2017-02" db="EMBL/GenBank/DDBJ databases">
        <authorList>
            <person name="Peterson S.W."/>
        </authorList>
    </citation>
    <scope>NUCLEOTIDE SEQUENCE [LARGE SCALE GENOMIC DNA]</scope>
    <source>
        <strain evidence="2 3">DSM 22335</strain>
    </source>
</reference>
<gene>
    <name evidence="2" type="ORF">SAMN04488132_105136</name>
</gene>
<evidence type="ECO:0000256" key="1">
    <source>
        <dbReference type="SAM" id="Phobius"/>
    </source>
</evidence>
<organism evidence="2 3">
    <name type="scientific">Sediminibacterium ginsengisoli</name>
    <dbReference type="NCBI Taxonomy" id="413434"/>
    <lineage>
        <taxon>Bacteria</taxon>
        <taxon>Pseudomonadati</taxon>
        <taxon>Bacteroidota</taxon>
        <taxon>Chitinophagia</taxon>
        <taxon>Chitinophagales</taxon>
        <taxon>Chitinophagaceae</taxon>
        <taxon>Sediminibacterium</taxon>
    </lineage>
</organism>
<feature type="transmembrane region" description="Helical" evidence="1">
    <location>
        <begin position="76"/>
        <end position="104"/>
    </location>
</feature>
<keyword evidence="1" id="KW-1133">Transmembrane helix</keyword>
<keyword evidence="3" id="KW-1185">Reference proteome</keyword>
<dbReference type="EMBL" id="FUWH01000005">
    <property type="protein sequence ID" value="SJZ86199.1"/>
    <property type="molecule type" value="Genomic_DNA"/>
</dbReference>
<evidence type="ECO:0008006" key="4">
    <source>
        <dbReference type="Google" id="ProtNLM"/>
    </source>
</evidence>